<dbReference type="EMBL" id="FMKA01000036">
    <property type="protein sequence ID" value="SCP99274.1"/>
    <property type="molecule type" value="Genomic_DNA"/>
</dbReference>
<dbReference type="SUPFAM" id="SSF51182">
    <property type="entry name" value="RmlC-like cupins"/>
    <property type="match status" value="1"/>
</dbReference>
<dbReference type="Pfam" id="PF04115">
    <property type="entry name" value="Ureidogly_lyase"/>
    <property type="match status" value="1"/>
</dbReference>
<dbReference type="Gene3D" id="2.60.120.480">
    <property type="entry name" value="Ureidoglycolate hydrolase"/>
    <property type="match status" value="1"/>
</dbReference>
<comment type="catalytic activity">
    <reaction evidence="4">
        <text>(S)-ureidoglycolate = urea + glyoxylate</text>
        <dbReference type="Rhea" id="RHEA:11304"/>
        <dbReference type="ChEBI" id="CHEBI:16199"/>
        <dbReference type="ChEBI" id="CHEBI:36655"/>
        <dbReference type="ChEBI" id="CHEBI:57296"/>
        <dbReference type="EC" id="4.3.2.3"/>
    </reaction>
</comment>
<keyword evidence="3 5" id="KW-0456">Lyase</keyword>
<name>A0A1D3TY00_9FIRM</name>
<reference evidence="5 6" key="1">
    <citation type="submission" date="2016-09" db="EMBL/GenBank/DDBJ databases">
        <authorList>
            <person name="Capua I."/>
            <person name="De Benedictis P."/>
            <person name="Joannis T."/>
            <person name="Lombin L.H."/>
            <person name="Cattoli G."/>
        </authorList>
    </citation>
    <scope>NUCLEOTIDE SEQUENCE [LARGE SCALE GENOMIC DNA]</scope>
    <source>
        <strain evidence="5 6">GluBS11</strain>
    </source>
</reference>
<evidence type="ECO:0000256" key="2">
    <source>
        <dbReference type="ARBA" id="ARBA00022631"/>
    </source>
</evidence>
<protein>
    <submittedName>
        <fullName evidence="5">Ureidoglycolate lyase</fullName>
    </submittedName>
</protein>
<dbReference type="AlphaFoldDB" id="A0A1D3TY00"/>
<dbReference type="GO" id="GO:0006144">
    <property type="term" value="P:purine nucleobase metabolic process"/>
    <property type="evidence" value="ECO:0007669"/>
    <property type="project" value="UniProtKB-KW"/>
</dbReference>
<proteinExistence type="predicted"/>
<organism evidence="5 6">
    <name type="scientific">Anaerobium acetethylicum</name>
    <dbReference type="NCBI Taxonomy" id="1619234"/>
    <lineage>
        <taxon>Bacteria</taxon>
        <taxon>Bacillati</taxon>
        <taxon>Bacillota</taxon>
        <taxon>Clostridia</taxon>
        <taxon>Lachnospirales</taxon>
        <taxon>Lachnospiraceae</taxon>
        <taxon>Anaerobium</taxon>
    </lineage>
</organism>
<evidence type="ECO:0000256" key="3">
    <source>
        <dbReference type="ARBA" id="ARBA00023239"/>
    </source>
</evidence>
<evidence type="ECO:0000256" key="1">
    <source>
        <dbReference type="ARBA" id="ARBA00011738"/>
    </source>
</evidence>
<dbReference type="GO" id="GO:0004848">
    <property type="term" value="F:ureidoglycolate hydrolase activity"/>
    <property type="evidence" value="ECO:0007669"/>
    <property type="project" value="InterPro"/>
</dbReference>
<accession>A0A1D3TY00</accession>
<sequence>MKKIKIKSLTAEAFNGYGSFYDLINPTGHNLGDFYHDHILYPVSGNQPIGFSTLISKKSDEMIVKKAEYHNYTSEIILPLDGDIIVYVAPPSKNPVPELAEAFLVPQGTMIKLNTGVWHMCPFSVEDITHIMVALPERVYSNDCSVVEYAEEQYIEIIM</sequence>
<gene>
    <name evidence="5" type="ORF">SAMN05421730_103633</name>
</gene>
<evidence type="ECO:0000313" key="5">
    <source>
        <dbReference type="EMBL" id="SCP99274.1"/>
    </source>
</evidence>
<dbReference type="GO" id="GO:0000256">
    <property type="term" value="P:allantoin catabolic process"/>
    <property type="evidence" value="ECO:0007669"/>
    <property type="project" value="InterPro"/>
</dbReference>
<keyword evidence="2" id="KW-0659">Purine metabolism</keyword>
<dbReference type="RefSeq" id="WP_091236612.1">
    <property type="nucleotide sequence ID" value="NZ_FMKA01000036.1"/>
</dbReference>
<dbReference type="InterPro" id="IPR007247">
    <property type="entry name" value="Ureidogly_lyase"/>
</dbReference>
<evidence type="ECO:0000256" key="4">
    <source>
        <dbReference type="ARBA" id="ARBA00047684"/>
    </source>
</evidence>
<dbReference type="OrthoDB" id="1956643at2"/>
<evidence type="ECO:0000313" key="6">
    <source>
        <dbReference type="Proteomes" id="UP000199315"/>
    </source>
</evidence>
<dbReference type="STRING" id="1619234.SAMN05421730_103633"/>
<dbReference type="Proteomes" id="UP000199315">
    <property type="component" value="Unassembled WGS sequence"/>
</dbReference>
<dbReference type="InterPro" id="IPR024060">
    <property type="entry name" value="Ureidoglycolate_lyase_dom_sf"/>
</dbReference>
<comment type="subunit">
    <text evidence="1">Homodimer.</text>
</comment>
<dbReference type="GO" id="GO:0050385">
    <property type="term" value="F:ureidoglycolate lyase activity"/>
    <property type="evidence" value="ECO:0007669"/>
    <property type="project" value="UniProtKB-EC"/>
</dbReference>
<keyword evidence="6" id="KW-1185">Reference proteome</keyword>
<dbReference type="InterPro" id="IPR011051">
    <property type="entry name" value="RmlC_Cupin_sf"/>
</dbReference>